<gene>
    <name evidence="4" type="ORF">EB03_02305</name>
</gene>
<evidence type="ECO:0000256" key="2">
    <source>
        <dbReference type="SAM" id="MobiDB-lite"/>
    </source>
</evidence>
<dbReference type="InterPro" id="IPR025856">
    <property type="entry name" value="HeH/LEM_domain"/>
</dbReference>
<feature type="coiled-coil region" evidence="1">
    <location>
        <begin position="39"/>
        <end position="66"/>
    </location>
</feature>
<keyword evidence="1" id="KW-0175">Coiled coil</keyword>
<sequence length="445" mass="49788">MKTLFELKQDMTTVGNQIQKTKDEISQKAADTSVTVEELNQLNKTAAELQQRFDIIKNQHDQMEAEQKASLAKGNFTEATDPKQKIIDAKAELIRATMANRPVNSDVLQVLGDNSTTKGDKFLPSTLTNDIIAEPLVKNQLREKEAVTQITNLVIPRIAFTIDDDDFIQDGEAAKEVKLKGDSVNFGRFQTKVKAGITDTVLMGTNTNLVQTVENNLRAGLAAKERKVAFAESPKSGEEHMSFYDKTEVNIKEVEGKDLYEAITNALADLHEDFRENATIYMRFTDYVTIIRTLANGSATLYNAQPEQVLGKPVIFTDAATTPVVGDFSYAHLNYDIADVLYEQYKDYDKGINYFMVTAWFDHQIKLASAFRLATIKKSVTPSTDGDSEQISHNSRAKSNLTDKNDFTSLKVSELKHLLDEKNISYKSSDKREDLIALLEEAKEG</sequence>
<name>A0AB37ICI9_ENTHR</name>
<comment type="caution">
    <text evidence="4">The sequence shown here is derived from an EMBL/GenBank/DDBJ whole genome shotgun (WGS) entry which is preliminary data.</text>
</comment>
<dbReference type="Proteomes" id="UP000253498">
    <property type="component" value="Unassembled WGS sequence"/>
</dbReference>
<organism evidence="4 5">
    <name type="scientific">Enterococcus hirae</name>
    <dbReference type="NCBI Taxonomy" id="1354"/>
    <lineage>
        <taxon>Bacteria</taxon>
        <taxon>Bacillati</taxon>
        <taxon>Bacillota</taxon>
        <taxon>Bacilli</taxon>
        <taxon>Lactobacillales</taxon>
        <taxon>Enterococcaceae</taxon>
        <taxon>Enterococcus</taxon>
    </lineage>
</organism>
<accession>A0AB37ICI9</accession>
<protein>
    <recommendedName>
        <fullName evidence="3">HeH/LEM domain-containing protein</fullName>
    </recommendedName>
</protein>
<evidence type="ECO:0000313" key="5">
    <source>
        <dbReference type="Proteomes" id="UP000253498"/>
    </source>
</evidence>
<dbReference type="Pfam" id="PF12949">
    <property type="entry name" value="HeH"/>
    <property type="match status" value="1"/>
</dbReference>
<evidence type="ECO:0000259" key="3">
    <source>
        <dbReference type="Pfam" id="PF12949"/>
    </source>
</evidence>
<dbReference type="Gene3D" id="1.10.720.30">
    <property type="entry name" value="SAP domain"/>
    <property type="match status" value="1"/>
</dbReference>
<evidence type="ECO:0000313" key="4">
    <source>
        <dbReference type="EMBL" id="RBT67538.1"/>
    </source>
</evidence>
<feature type="region of interest" description="Disordered" evidence="2">
    <location>
        <begin position="381"/>
        <end position="400"/>
    </location>
</feature>
<evidence type="ECO:0000256" key="1">
    <source>
        <dbReference type="SAM" id="Coils"/>
    </source>
</evidence>
<dbReference type="InterPro" id="IPR036361">
    <property type="entry name" value="SAP_dom_sf"/>
</dbReference>
<proteinExistence type="predicted"/>
<dbReference type="SUPFAM" id="SSF56563">
    <property type="entry name" value="Major capsid protein gp5"/>
    <property type="match status" value="1"/>
</dbReference>
<reference evidence="4 5" key="1">
    <citation type="submission" date="2015-06" db="EMBL/GenBank/DDBJ databases">
        <title>The Genome Sequence of Enterococcus hirae 88EA1.</title>
        <authorList>
            <consortium name="The Broad Institute Genomics Platform"/>
            <consortium name="The Broad Institute Genome Sequencing Center for Infectious Disease"/>
            <person name="Earl A.M."/>
            <person name="Van Tyne D."/>
            <person name="Lebreton F."/>
            <person name="Saavedra J.T."/>
            <person name="Gilmore M.S."/>
            <person name="Manson McGuire A."/>
            <person name="Clock S."/>
            <person name="Crupain M."/>
            <person name="Rangan U."/>
            <person name="Young S."/>
            <person name="Abouelleil A."/>
            <person name="Cao P."/>
            <person name="Chapman S.B."/>
            <person name="Griggs A."/>
            <person name="Priest M."/>
            <person name="Shea T."/>
            <person name="Wortman J."/>
            <person name="Nusbaum C."/>
            <person name="Birren B."/>
        </authorList>
    </citation>
    <scope>NUCLEOTIDE SEQUENCE [LARGE SCALE GENOMIC DNA]</scope>
    <source>
        <strain evidence="4 5">88EA1</strain>
    </source>
</reference>
<feature type="domain" description="HeH/LEM" evidence="3">
    <location>
        <begin position="409"/>
        <end position="441"/>
    </location>
</feature>
<dbReference type="AlphaFoldDB" id="A0AB37ICI9"/>
<dbReference type="EMBL" id="LESJ01000006">
    <property type="protein sequence ID" value="RBT67538.1"/>
    <property type="molecule type" value="Genomic_DNA"/>
</dbReference>